<organism evidence="1 2">
    <name type="scientific">Populus alba</name>
    <name type="common">White poplar</name>
    <dbReference type="NCBI Taxonomy" id="43335"/>
    <lineage>
        <taxon>Eukaryota</taxon>
        <taxon>Viridiplantae</taxon>
        <taxon>Streptophyta</taxon>
        <taxon>Embryophyta</taxon>
        <taxon>Tracheophyta</taxon>
        <taxon>Spermatophyta</taxon>
        <taxon>Magnoliopsida</taxon>
        <taxon>eudicotyledons</taxon>
        <taxon>Gunneridae</taxon>
        <taxon>Pentapetalae</taxon>
        <taxon>rosids</taxon>
        <taxon>fabids</taxon>
        <taxon>Malpighiales</taxon>
        <taxon>Salicaceae</taxon>
        <taxon>Saliceae</taxon>
        <taxon>Populus</taxon>
    </lineage>
</organism>
<sequence length="69" mass="7755">MDSTKDKAAVTREGMDALLEFETRHNVGVVAYFGSESEHGWLIFKIYSGKIRVQVDGENSESLLPSFME</sequence>
<dbReference type="Proteomes" id="UP000309997">
    <property type="component" value="Unassembled WGS sequence"/>
</dbReference>
<keyword evidence="2" id="KW-1185">Reference proteome</keyword>
<reference evidence="1 2" key="1">
    <citation type="journal article" date="2024" name="Plant Biotechnol. J.">
        <title>Genome and CRISPR/Cas9 system of a widespread forest tree (Populus alba) in the world.</title>
        <authorList>
            <person name="Liu Y.J."/>
            <person name="Jiang P.F."/>
            <person name="Han X.M."/>
            <person name="Li X.Y."/>
            <person name="Wang H.M."/>
            <person name="Wang Y.J."/>
            <person name="Wang X.X."/>
            <person name="Zeng Q.Y."/>
        </authorList>
    </citation>
    <scope>NUCLEOTIDE SEQUENCE [LARGE SCALE GENOMIC DNA]</scope>
    <source>
        <strain evidence="2">cv. PAL-ZL1</strain>
    </source>
</reference>
<gene>
    <name evidence="1" type="ORF">D5086_017938</name>
</gene>
<evidence type="ECO:0000313" key="2">
    <source>
        <dbReference type="Proteomes" id="UP000309997"/>
    </source>
</evidence>
<protein>
    <submittedName>
        <fullName evidence="1">Uncharacterized protein</fullName>
    </submittedName>
</protein>
<accession>A0ACC4BND2</accession>
<evidence type="ECO:0000313" key="1">
    <source>
        <dbReference type="EMBL" id="KAL3580103.1"/>
    </source>
</evidence>
<comment type="caution">
    <text evidence="1">The sequence shown here is derived from an EMBL/GenBank/DDBJ whole genome shotgun (WGS) entry which is preliminary data.</text>
</comment>
<proteinExistence type="predicted"/>
<name>A0ACC4BND2_POPAL</name>
<dbReference type="EMBL" id="RCHU02000009">
    <property type="protein sequence ID" value="KAL3580103.1"/>
    <property type="molecule type" value="Genomic_DNA"/>
</dbReference>